<dbReference type="PANTHER" id="PTHR46250:SF18">
    <property type="entry name" value="MYB_SANT-LIKE DOMAIN-CONTAINING PROTEIN"/>
    <property type="match status" value="1"/>
</dbReference>
<comment type="caution">
    <text evidence="1">The sequence shown here is derived from an EMBL/GenBank/DDBJ whole genome shotgun (WGS) entry which is preliminary data.</text>
</comment>
<evidence type="ECO:0008006" key="3">
    <source>
        <dbReference type="Google" id="ProtNLM"/>
    </source>
</evidence>
<dbReference type="OrthoDB" id="1746344at2759"/>
<gene>
    <name evidence="1" type="ORF">TorRG33x02_043580</name>
</gene>
<dbReference type="Proteomes" id="UP000237000">
    <property type="component" value="Unassembled WGS sequence"/>
</dbReference>
<evidence type="ECO:0000313" key="2">
    <source>
        <dbReference type="Proteomes" id="UP000237000"/>
    </source>
</evidence>
<accession>A0A2P5FQC0</accession>
<dbReference type="AlphaFoldDB" id="A0A2P5FQC0"/>
<name>A0A2P5FQC0_TREOI</name>
<evidence type="ECO:0000313" key="1">
    <source>
        <dbReference type="EMBL" id="PON99940.1"/>
    </source>
</evidence>
<reference evidence="2" key="1">
    <citation type="submission" date="2016-06" db="EMBL/GenBank/DDBJ databases">
        <title>Parallel loss of symbiosis genes in relatives of nitrogen-fixing non-legume Parasponia.</title>
        <authorList>
            <person name="Van Velzen R."/>
            <person name="Holmer R."/>
            <person name="Bu F."/>
            <person name="Rutten L."/>
            <person name="Van Zeijl A."/>
            <person name="Liu W."/>
            <person name="Santuari L."/>
            <person name="Cao Q."/>
            <person name="Sharma T."/>
            <person name="Shen D."/>
            <person name="Roswanjaya Y."/>
            <person name="Wardhani T."/>
            <person name="Kalhor M.S."/>
            <person name="Jansen J."/>
            <person name="Van den Hoogen J."/>
            <person name="Gungor B."/>
            <person name="Hartog M."/>
            <person name="Hontelez J."/>
            <person name="Verver J."/>
            <person name="Yang W.-C."/>
            <person name="Schijlen E."/>
            <person name="Repin R."/>
            <person name="Schilthuizen M."/>
            <person name="Schranz E."/>
            <person name="Heidstra R."/>
            <person name="Miyata K."/>
            <person name="Fedorova E."/>
            <person name="Kohlen W."/>
            <person name="Bisseling T."/>
            <person name="Smit S."/>
            <person name="Geurts R."/>
        </authorList>
    </citation>
    <scope>NUCLEOTIDE SEQUENCE [LARGE SCALE GENOMIC DNA]</scope>
    <source>
        <strain evidence="2">cv. RG33-2</strain>
    </source>
</reference>
<dbReference type="PANTHER" id="PTHR46250">
    <property type="entry name" value="MYB/SANT-LIKE DNA-BINDING DOMAIN PROTEIN-RELATED"/>
    <property type="match status" value="1"/>
</dbReference>
<organism evidence="1 2">
    <name type="scientific">Trema orientale</name>
    <name type="common">Charcoal tree</name>
    <name type="synonym">Celtis orientalis</name>
    <dbReference type="NCBI Taxonomy" id="63057"/>
    <lineage>
        <taxon>Eukaryota</taxon>
        <taxon>Viridiplantae</taxon>
        <taxon>Streptophyta</taxon>
        <taxon>Embryophyta</taxon>
        <taxon>Tracheophyta</taxon>
        <taxon>Spermatophyta</taxon>
        <taxon>Magnoliopsida</taxon>
        <taxon>eudicotyledons</taxon>
        <taxon>Gunneridae</taxon>
        <taxon>Pentapetalae</taxon>
        <taxon>rosids</taxon>
        <taxon>fabids</taxon>
        <taxon>Rosales</taxon>
        <taxon>Cannabaceae</taxon>
        <taxon>Trema</taxon>
    </lineage>
</organism>
<dbReference type="InParanoid" id="A0A2P5FQC0"/>
<dbReference type="EMBL" id="JXTC01000016">
    <property type="protein sequence ID" value="PON99940.1"/>
    <property type="molecule type" value="Genomic_DNA"/>
</dbReference>
<sequence length="153" mass="17658">MRFSEKIDEIDKEIENDEPNVEFGIIDELVGYVSNSYSSTPIDSTQSGKKSRKRARNKDPLVDVLTKTLKEFSNTHAVASENIRKNAKYFQNEADGANRRMKLFDELKKVDGLTNAQRVKVGQLLLQNQANIDYFFTLDDEFKFDFLLQLLLQ</sequence>
<keyword evidence="2" id="KW-1185">Reference proteome</keyword>
<proteinExistence type="predicted"/>
<protein>
    <recommendedName>
        <fullName evidence="3">Myb/SANT-like domain containing protein</fullName>
    </recommendedName>
</protein>